<evidence type="ECO:0000259" key="1">
    <source>
        <dbReference type="Pfam" id="PF04909"/>
    </source>
</evidence>
<dbReference type="PANTHER" id="PTHR35563:SF2">
    <property type="entry name" value="BARREL METAL-DEPENDENT HYDROLASE, PUTATIVE (AFU_ORTHOLOGUE AFUA_1G16240)-RELATED"/>
    <property type="match status" value="1"/>
</dbReference>
<proteinExistence type="predicted"/>
<dbReference type="GO" id="GO:0016787">
    <property type="term" value="F:hydrolase activity"/>
    <property type="evidence" value="ECO:0007669"/>
    <property type="project" value="UniProtKB-KW"/>
</dbReference>
<dbReference type="AlphaFoldDB" id="A0A4Q7TJ46"/>
<sequence>MSLIDSHIHLFERGYADNRPAGAELEDYQSLRKRYGIDKALVVGFEGDSRFRGNSAYVLNLARDHDWIVPLSFIDPTNASARSVDEAVAAGAAGFSLYLGSDAALAEQVQADVWRAIDKHGSILSVNATPAALAGFGPVIERLGRSEVLISHLGLPGLAAIECSSADSLAPWTPKRLAALTELAKYPQVSVKLTGLYAIDPEFPHRQAEADVRVAMEAFGISRLVWGSDYSPGLGTVTVDQLFSVPDWLSKQLSADEVDDLTGKTMQRILEVS</sequence>
<dbReference type="Gene3D" id="3.20.20.140">
    <property type="entry name" value="Metal-dependent hydrolases"/>
    <property type="match status" value="1"/>
</dbReference>
<dbReference type="PANTHER" id="PTHR35563">
    <property type="entry name" value="BARREL METAL-DEPENDENT HYDROLASE, PUTATIVE (AFU_ORTHOLOGUE AFUA_1G16240)-RELATED"/>
    <property type="match status" value="1"/>
</dbReference>
<feature type="domain" description="Amidohydrolase-related" evidence="1">
    <location>
        <begin position="4"/>
        <end position="264"/>
    </location>
</feature>
<keyword evidence="3" id="KW-1185">Reference proteome</keyword>
<accession>A0A4Q7TJ46</accession>
<comment type="caution">
    <text evidence="2">The sequence shown here is derived from an EMBL/GenBank/DDBJ whole genome shotgun (WGS) entry which is preliminary data.</text>
</comment>
<name>A0A4Q7TJ46_9MICO</name>
<evidence type="ECO:0000313" key="3">
    <source>
        <dbReference type="Proteomes" id="UP000292408"/>
    </source>
</evidence>
<dbReference type="OrthoDB" id="5450317at2"/>
<dbReference type="InterPro" id="IPR032466">
    <property type="entry name" value="Metal_Hydrolase"/>
</dbReference>
<evidence type="ECO:0000313" key="2">
    <source>
        <dbReference type="EMBL" id="RZT60641.1"/>
    </source>
</evidence>
<organism evidence="2 3">
    <name type="scientific">Microcella alkaliphila</name>
    <dbReference type="NCBI Taxonomy" id="279828"/>
    <lineage>
        <taxon>Bacteria</taxon>
        <taxon>Bacillati</taxon>
        <taxon>Actinomycetota</taxon>
        <taxon>Actinomycetes</taxon>
        <taxon>Micrococcales</taxon>
        <taxon>Microbacteriaceae</taxon>
        <taxon>Microcella</taxon>
    </lineage>
</organism>
<gene>
    <name evidence="2" type="ORF">EV140_1147</name>
</gene>
<keyword evidence="2" id="KW-0378">Hydrolase</keyword>
<protein>
    <submittedName>
        <fullName evidence="2">Putative TIM-barrel fold metal-dependent hydrolase</fullName>
    </submittedName>
</protein>
<dbReference type="Proteomes" id="UP000292408">
    <property type="component" value="Unassembled WGS sequence"/>
</dbReference>
<dbReference type="InterPro" id="IPR052358">
    <property type="entry name" value="Aro_Compnd_Degr_Hydrolases"/>
</dbReference>
<dbReference type="RefSeq" id="WP_130281978.1">
    <property type="nucleotide sequence ID" value="NZ_SGXT01000014.1"/>
</dbReference>
<reference evidence="2 3" key="1">
    <citation type="journal article" date="2015" name="Stand. Genomic Sci.">
        <title>Genomic Encyclopedia of Bacterial and Archaeal Type Strains, Phase III: the genomes of soil and plant-associated and newly described type strains.</title>
        <authorList>
            <person name="Whitman W.B."/>
            <person name="Woyke T."/>
            <person name="Klenk H.P."/>
            <person name="Zhou Y."/>
            <person name="Lilburn T.G."/>
            <person name="Beck B.J."/>
            <person name="De Vos P."/>
            <person name="Vandamme P."/>
            <person name="Eisen J.A."/>
            <person name="Garrity G."/>
            <person name="Hugenholtz P."/>
            <person name="Kyrpides N.C."/>
        </authorList>
    </citation>
    <scope>NUCLEOTIDE SEQUENCE [LARGE SCALE GENOMIC DNA]</scope>
    <source>
        <strain evidence="2 3">AC4r</strain>
    </source>
</reference>
<dbReference type="InterPro" id="IPR006680">
    <property type="entry name" value="Amidohydro-rel"/>
</dbReference>
<dbReference type="SUPFAM" id="SSF51556">
    <property type="entry name" value="Metallo-dependent hydrolases"/>
    <property type="match status" value="1"/>
</dbReference>
<dbReference type="Pfam" id="PF04909">
    <property type="entry name" value="Amidohydro_2"/>
    <property type="match status" value="1"/>
</dbReference>
<dbReference type="EMBL" id="SGXT01000014">
    <property type="protein sequence ID" value="RZT60641.1"/>
    <property type="molecule type" value="Genomic_DNA"/>
</dbReference>